<protein>
    <submittedName>
        <fullName evidence="2">Beta-lactam-binding protein with PASTA domain</fullName>
    </submittedName>
</protein>
<proteinExistence type="predicted"/>
<organism evidence="2 3">
    <name type="scientific">Spinactinospora alkalitolerans</name>
    <dbReference type="NCBI Taxonomy" id="687207"/>
    <lineage>
        <taxon>Bacteria</taxon>
        <taxon>Bacillati</taxon>
        <taxon>Actinomycetota</taxon>
        <taxon>Actinomycetes</taxon>
        <taxon>Streptosporangiales</taxon>
        <taxon>Nocardiopsidaceae</taxon>
        <taxon>Spinactinospora</taxon>
    </lineage>
</organism>
<dbReference type="Gene3D" id="3.30.10.20">
    <property type="match status" value="1"/>
</dbReference>
<dbReference type="Proteomes" id="UP000589036">
    <property type="component" value="Unassembled WGS sequence"/>
</dbReference>
<dbReference type="EMBL" id="JACCCC010000001">
    <property type="protein sequence ID" value="NYE46023.1"/>
    <property type="molecule type" value="Genomic_DNA"/>
</dbReference>
<evidence type="ECO:0000313" key="2">
    <source>
        <dbReference type="EMBL" id="NYE46023.1"/>
    </source>
</evidence>
<feature type="domain" description="PASTA" evidence="1">
    <location>
        <begin position="26"/>
        <end position="96"/>
    </location>
</feature>
<evidence type="ECO:0000313" key="3">
    <source>
        <dbReference type="Proteomes" id="UP000589036"/>
    </source>
</evidence>
<keyword evidence="3" id="KW-1185">Reference proteome</keyword>
<gene>
    <name evidence="2" type="ORF">HDA32_001143</name>
</gene>
<accession>A0A852TTE3</accession>
<evidence type="ECO:0000259" key="1">
    <source>
        <dbReference type="Pfam" id="PF03793"/>
    </source>
</evidence>
<sequence>MPEYTWELVDSETGEKIDIPERTSMTMPDLSGKRGDLAVTMLQDAGYAGTTSELRFANIDPSEDGSVWMRANWVVVEQSVPAGEEIEVDADITLGVVRPLL</sequence>
<dbReference type="Pfam" id="PF03793">
    <property type="entry name" value="PASTA"/>
    <property type="match status" value="1"/>
</dbReference>
<dbReference type="InterPro" id="IPR005543">
    <property type="entry name" value="PASTA_dom"/>
</dbReference>
<dbReference type="AlphaFoldDB" id="A0A852TTE3"/>
<comment type="caution">
    <text evidence="2">The sequence shown here is derived from an EMBL/GenBank/DDBJ whole genome shotgun (WGS) entry which is preliminary data.</text>
</comment>
<dbReference type="RefSeq" id="WP_179642188.1">
    <property type="nucleotide sequence ID" value="NZ_BAAAYY010000024.1"/>
</dbReference>
<name>A0A852TTE3_9ACTN</name>
<reference evidence="2 3" key="1">
    <citation type="submission" date="2020-07" db="EMBL/GenBank/DDBJ databases">
        <title>Sequencing the genomes of 1000 actinobacteria strains.</title>
        <authorList>
            <person name="Klenk H.-P."/>
        </authorList>
    </citation>
    <scope>NUCLEOTIDE SEQUENCE [LARGE SCALE GENOMIC DNA]</scope>
    <source>
        <strain evidence="2 3">CXB654</strain>
    </source>
</reference>
<dbReference type="CDD" id="cd06577">
    <property type="entry name" value="PASTA_pknB"/>
    <property type="match status" value="1"/>
</dbReference>